<proteinExistence type="predicted"/>
<reference evidence="1" key="1">
    <citation type="submission" date="2023-03" db="EMBL/GenBank/DDBJ databases">
        <title>Massive genome expansion in bonnet fungi (Mycena s.s.) driven by repeated elements and novel gene families across ecological guilds.</title>
        <authorList>
            <consortium name="Lawrence Berkeley National Laboratory"/>
            <person name="Harder C.B."/>
            <person name="Miyauchi S."/>
            <person name="Viragh M."/>
            <person name="Kuo A."/>
            <person name="Thoen E."/>
            <person name="Andreopoulos B."/>
            <person name="Lu D."/>
            <person name="Skrede I."/>
            <person name="Drula E."/>
            <person name="Henrissat B."/>
            <person name="Morin E."/>
            <person name="Kohler A."/>
            <person name="Barry K."/>
            <person name="LaButti K."/>
            <person name="Morin E."/>
            <person name="Salamov A."/>
            <person name="Lipzen A."/>
            <person name="Mereny Z."/>
            <person name="Hegedus B."/>
            <person name="Baldrian P."/>
            <person name="Stursova M."/>
            <person name="Weitz H."/>
            <person name="Taylor A."/>
            <person name="Grigoriev I.V."/>
            <person name="Nagy L.G."/>
            <person name="Martin F."/>
            <person name="Kauserud H."/>
        </authorList>
    </citation>
    <scope>NUCLEOTIDE SEQUENCE</scope>
    <source>
        <strain evidence="1">CBHHK182m</strain>
    </source>
</reference>
<evidence type="ECO:0008006" key="3">
    <source>
        <dbReference type="Google" id="ProtNLM"/>
    </source>
</evidence>
<name>A0AAD7HK12_9AGAR</name>
<comment type="caution">
    <text evidence="1">The sequence shown here is derived from an EMBL/GenBank/DDBJ whole genome shotgun (WGS) entry which is preliminary data.</text>
</comment>
<evidence type="ECO:0000313" key="1">
    <source>
        <dbReference type="EMBL" id="KAJ7721797.1"/>
    </source>
</evidence>
<dbReference type="EMBL" id="JARKIB010000226">
    <property type="protein sequence ID" value="KAJ7721797.1"/>
    <property type="molecule type" value="Genomic_DNA"/>
</dbReference>
<gene>
    <name evidence="1" type="ORF">B0H16DRAFT_1896341</name>
</gene>
<dbReference type="AlphaFoldDB" id="A0AAD7HK12"/>
<sequence>MFLDSQHFTVAGGSFYNVTTNYIENAAARPDFSLVPLGNIDLQRSVRLDDSRTIRRGNRGPRVRRVYTAKVTLKSQASTMTVAIYQGDSAQEEWQDDISLYSSVRHPNFLQLFGVANSGSGIYAALFYDELIPFEVFVDAYSHSPVKMVYIYAYCGKEYHGSLRYFNSIFQGRLYHHLCTFWIRPATGRLCTDLTQSDGVRYYSGRDNPKIVFPLNEPIEESWVLDTLTLEEYHDICNFNLRHFRRISTSVPLVLNIAAVMFSLGQDIENAVEIAVLPQLDIPPGEWNGAERGTVVEMQPGWTRYDSSDVMGTTLRLHTYRNTAASWLSQANYIFSHLQIDSNLSDYALVRGVEFKIDVLKVDNPPTGYLFVAPPGAFRSGISTVRWPECPIYWSTDPSGVSRLTPEDANSLGFPGFALTMSAWVNFWDDGVYAGLRQIDQAKGFDPDNQDVARHLGHPLYMLAADMKPFDGERISASCSIESDPE</sequence>
<dbReference type="Proteomes" id="UP001215598">
    <property type="component" value="Unassembled WGS sequence"/>
</dbReference>
<organism evidence="1 2">
    <name type="scientific">Mycena metata</name>
    <dbReference type="NCBI Taxonomy" id="1033252"/>
    <lineage>
        <taxon>Eukaryota</taxon>
        <taxon>Fungi</taxon>
        <taxon>Dikarya</taxon>
        <taxon>Basidiomycota</taxon>
        <taxon>Agaricomycotina</taxon>
        <taxon>Agaricomycetes</taxon>
        <taxon>Agaricomycetidae</taxon>
        <taxon>Agaricales</taxon>
        <taxon>Marasmiineae</taxon>
        <taxon>Mycenaceae</taxon>
        <taxon>Mycena</taxon>
    </lineage>
</organism>
<accession>A0AAD7HK12</accession>
<keyword evidence="2" id="KW-1185">Reference proteome</keyword>
<evidence type="ECO:0000313" key="2">
    <source>
        <dbReference type="Proteomes" id="UP001215598"/>
    </source>
</evidence>
<protein>
    <recommendedName>
        <fullName evidence="3">Protein kinase domain-containing protein</fullName>
    </recommendedName>
</protein>